<dbReference type="AlphaFoldDB" id="A0A2G5B1A8"/>
<dbReference type="InterPro" id="IPR012677">
    <property type="entry name" value="Nucleotide-bd_a/b_plait_sf"/>
</dbReference>
<dbReference type="STRING" id="763665.A0A2G5B1A8"/>
<name>A0A2G5B1A8_COERN</name>
<organism evidence="3 4">
    <name type="scientific">Coemansia reversa (strain ATCC 12441 / NRRL 1564)</name>
    <dbReference type="NCBI Taxonomy" id="763665"/>
    <lineage>
        <taxon>Eukaryota</taxon>
        <taxon>Fungi</taxon>
        <taxon>Fungi incertae sedis</taxon>
        <taxon>Zoopagomycota</taxon>
        <taxon>Kickxellomycotina</taxon>
        <taxon>Kickxellomycetes</taxon>
        <taxon>Kickxellales</taxon>
        <taxon>Kickxellaceae</taxon>
        <taxon>Coemansia</taxon>
    </lineage>
</organism>
<protein>
    <recommendedName>
        <fullName evidence="5">Calcipressin</fullName>
    </recommendedName>
</protein>
<evidence type="ECO:0000313" key="4">
    <source>
        <dbReference type="Proteomes" id="UP000242474"/>
    </source>
</evidence>
<feature type="region of interest" description="Disordered" evidence="2">
    <location>
        <begin position="222"/>
        <end position="267"/>
    </location>
</feature>
<dbReference type="PANTHER" id="PTHR10300:SF14">
    <property type="entry name" value="PROTEIN SARAH"/>
    <property type="match status" value="1"/>
</dbReference>
<dbReference type="InterPro" id="IPR035979">
    <property type="entry name" value="RBD_domain_sf"/>
</dbReference>
<dbReference type="Pfam" id="PF04847">
    <property type="entry name" value="Calcipressin"/>
    <property type="match status" value="1"/>
</dbReference>
<dbReference type="GO" id="GO:0019722">
    <property type="term" value="P:calcium-mediated signaling"/>
    <property type="evidence" value="ECO:0007669"/>
    <property type="project" value="InterPro"/>
</dbReference>
<dbReference type="GO" id="GO:0005737">
    <property type="term" value="C:cytoplasm"/>
    <property type="evidence" value="ECO:0007669"/>
    <property type="project" value="TreeGrafter"/>
</dbReference>
<dbReference type="EMBL" id="KZ303570">
    <property type="protein sequence ID" value="PIA12792.1"/>
    <property type="molecule type" value="Genomic_DNA"/>
</dbReference>
<evidence type="ECO:0000256" key="2">
    <source>
        <dbReference type="SAM" id="MobiDB-lite"/>
    </source>
</evidence>
<feature type="region of interest" description="Disordered" evidence="2">
    <location>
        <begin position="153"/>
        <end position="184"/>
    </location>
</feature>
<dbReference type="Proteomes" id="UP000242474">
    <property type="component" value="Unassembled WGS sequence"/>
</dbReference>
<accession>A0A2G5B1A8</accession>
<dbReference type="SUPFAM" id="SSF54928">
    <property type="entry name" value="RNA-binding domain, RBD"/>
    <property type="match status" value="1"/>
</dbReference>
<evidence type="ECO:0000313" key="3">
    <source>
        <dbReference type="EMBL" id="PIA12792.1"/>
    </source>
</evidence>
<evidence type="ECO:0008006" key="5">
    <source>
        <dbReference type="Google" id="ProtNLM"/>
    </source>
</evidence>
<dbReference type="OrthoDB" id="17212at2759"/>
<sequence length="267" mass="28917">MPTPEATNSLVVLFDTFSDDACVALRTRLEECGTLCHFAKLKSFARCLAVFQTTADAQCAMRTLNSTSVLSGNSLRVYYSNHTLPAHPLHDFLNVPTQEKLWLISPPGSPPIDWRQTRELPPNATHLDRRLEAALQELGLGQFALDPAAISDDESMLDVPPPDADLSPQRLLPPSATTPSCAKPDGISVYADVPSSSSGFCPHRVKSTPCVTPTILIQNCDIRDKQPHQDSSSTGISSVARPPTFATVSQSHRPTPRPPPHSASTDM</sequence>
<reference evidence="3 4" key="1">
    <citation type="journal article" date="2015" name="Genome Biol. Evol.">
        <title>Phylogenomic analyses indicate that early fungi evolved digesting cell walls of algal ancestors of land plants.</title>
        <authorList>
            <person name="Chang Y."/>
            <person name="Wang S."/>
            <person name="Sekimoto S."/>
            <person name="Aerts A.L."/>
            <person name="Choi C."/>
            <person name="Clum A."/>
            <person name="LaButti K.M."/>
            <person name="Lindquist E.A."/>
            <person name="Yee Ngan C."/>
            <person name="Ohm R.A."/>
            <person name="Salamov A.A."/>
            <person name="Grigoriev I.V."/>
            <person name="Spatafora J.W."/>
            <person name="Berbee M.L."/>
        </authorList>
    </citation>
    <scope>NUCLEOTIDE SEQUENCE [LARGE SCALE GENOMIC DNA]</scope>
    <source>
        <strain evidence="3 4">NRRL 1564</strain>
    </source>
</reference>
<comment type="similarity">
    <text evidence="1">Belongs to the RCAN family.</text>
</comment>
<dbReference type="GO" id="GO:0003676">
    <property type="term" value="F:nucleic acid binding"/>
    <property type="evidence" value="ECO:0007669"/>
    <property type="project" value="InterPro"/>
</dbReference>
<proteinExistence type="inferred from homology"/>
<gene>
    <name evidence="3" type="ORF">COEREDRAFT_12195</name>
</gene>
<dbReference type="GO" id="GO:0008597">
    <property type="term" value="F:calcium-dependent protein serine/threonine phosphatase regulator activity"/>
    <property type="evidence" value="ECO:0007669"/>
    <property type="project" value="TreeGrafter"/>
</dbReference>
<dbReference type="PANTHER" id="PTHR10300">
    <property type="entry name" value="CALCIPRESSIN"/>
    <property type="match status" value="1"/>
</dbReference>
<dbReference type="InterPro" id="IPR006931">
    <property type="entry name" value="Calcipressin"/>
</dbReference>
<evidence type="ECO:0000256" key="1">
    <source>
        <dbReference type="ARBA" id="ARBA00008209"/>
    </source>
</evidence>
<dbReference type="Gene3D" id="3.30.70.330">
    <property type="match status" value="1"/>
</dbReference>
<keyword evidence="4" id="KW-1185">Reference proteome</keyword>
<dbReference type="GO" id="GO:0005634">
    <property type="term" value="C:nucleus"/>
    <property type="evidence" value="ECO:0007669"/>
    <property type="project" value="TreeGrafter"/>
</dbReference>